<comment type="caution">
    <text evidence="1">The sequence shown here is derived from an EMBL/GenBank/DDBJ whole genome shotgun (WGS) entry which is preliminary data.</text>
</comment>
<accession>A0A497JIU2</accession>
<sequence length="246" mass="29255">MAKKEVTFIFTPDEIFRALEEIPAPTLYNYQKERIKERILLHASKNLPANELKNIAERAVNALNINQATKNQLLQKIHEMRIRGNTNFETFWRNLYNAGLPLLNQRQLIDFMFIFENGLLGSENIKRIIQNSRNIRRDYKLNSTELQAIIVSSLPTLKERERKEILKKLFSRASTKVIEEVVKHILERKKIWHGRETIIVNVNLGRREMRAMGAEKEEMKRFFEDVSKLADRKALFRTPRTRRRRR</sequence>
<reference evidence="1 2" key="1">
    <citation type="submission" date="2018-06" db="EMBL/GenBank/DDBJ databases">
        <title>Extensive metabolic versatility and redundancy in microbially diverse, dynamic hydrothermal sediments.</title>
        <authorList>
            <person name="Dombrowski N."/>
            <person name="Teske A."/>
            <person name="Baker B.J."/>
        </authorList>
    </citation>
    <scope>NUCLEOTIDE SEQUENCE [LARGE SCALE GENOMIC DNA]</scope>
    <source>
        <strain evidence="1">B51_G17</strain>
    </source>
</reference>
<proteinExistence type="predicted"/>
<name>A0A497JIU2_9ARCH</name>
<gene>
    <name evidence="1" type="ORF">DRO04_00900</name>
</gene>
<protein>
    <submittedName>
        <fullName evidence="1">Uncharacterized protein</fullName>
    </submittedName>
</protein>
<dbReference type="AlphaFoldDB" id="A0A497JIU2"/>
<dbReference type="EMBL" id="QMWP01000023">
    <property type="protein sequence ID" value="RLG70909.1"/>
    <property type="molecule type" value="Genomic_DNA"/>
</dbReference>
<evidence type="ECO:0000313" key="1">
    <source>
        <dbReference type="EMBL" id="RLG70909.1"/>
    </source>
</evidence>
<evidence type="ECO:0000313" key="2">
    <source>
        <dbReference type="Proteomes" id="UP000278031"/>
    </source>
</evidence>
<organism evidence="1 2">
    <name type="scientific">Candidatus Iainarchaeum sp</name>
    <dbReference type="NCBI Taxonomy" id="3101447"/>
    <lineage>
        <taxon>Archaea</taxon>
        <taxon>Candidatus Iainarchaeota</taxon>
        <taxon>Candidatus Iainarchaeia</taxon>
        <taxon>Candidatus Iainarchaeales</taxon>
        <taxon>Candidatus Iainarchaeaceae</taxon>
        <taxon>Candidatus Iainarchaeum</taxon>
    </lineage>
</organism>
<dbReference type="Proteomes" id="UP000278031">
    <property type="component" value="Unassembled WGS sequence"/>
</dbReference>